<name>A0A6S7JUQ6_PARCT</name>
<proteinExistence type="predicted"/>
<dbReference type="AlphaFoldDB" id="A0A6S7JUQ6"/>
<keyword evidence="2" id="KW-1185">Reference proteome</keyword>
<dbReference type="EMBL" id="CACRXK020018856">
    <property type="protein sequence ID" value="CAB4032980.1"/>
    <property type="molecule type" value="Genomic_DNA"/>
</dbReference>
<evidence type="ECO:0000313" key="2">
    <source>
        <dbReference type="Proteomes" id="UP001152795"/>
    </source>
</evidence>
<protein>
    <submittedName>
        <fullName evidence="1">Structural maintenance of chromosomes 3, partial</fullName>
    </submittedName>
</protein>
<sequence length="75" mass="8442">MQADLEAMTSSQRSLSSELGTELMARLSEEDQNEVDQINAEFQQLQERLRSALTERSAVGFTACIVYCRFNSGHL</sequence>
<accession>A0A6S7JUQ6</accession>
<dbReference type="Proteomes" id="UP001152795">
    <property type="component" value="Unassembled WGS sequence"/>
</dbReference>
<gene>
    <name evidence="1" type="ORF">PACLA_8A065508</name>
</gene>
<evidence type="ECO:0000313" key="1">
    <source>
        <dbReference type="EMBL" id="CAB4032980.1"/>
    </source>
</evidence>
<organism evidence="1 2">
    <name type="scientific">Paramuricea clavata</name>
    <name type="common">Red gorgonian</name>
    <name type="synonym">Violescent sea-whip</name>
    <dbReference type="NCBI Taxonomy" id="317549"/>
    <lineage>
        <taxon>Eukaryota</taxon>
        <taxon>Metazoa</taxon>
        <taxon>Cnidaria</taxon>
        <taxon>Anthozoa</taxon>
        <taxon>Octocorallia</taxon>
        <taxon>Malacalcyonacea</taxon>
        <taxon>Plexauridae</taxon>
        <taxon>Paramuricea</taxon>
    </lineage>
</organism>
<reference evidence="1" key="1">
    <citation type="submission" date="2020-04" db="EMBL/GenBank/DDBJ databases">
        <authorList>
            <person name="Alioto T."/>
            <person name="Alioto T."/>
            <person name="Gomez Garrido J."/>
        </authorList>
    </citation>
    <scope>NUCLEOTIDE SEQUENCE</scope>
    <source>
        <strain evidence="1">A484AB</strain>
    </source>
</reference>
<comment type="caution">
    <text evidence="1">The sequence shown here is derived from an EMBL/GenBank/DDBJ whole genome shotgun (WGS) entry which is preliminary data.</text>
</comment>